<dbReference type="NCBIfam" id="TIGR02734">
    <property type="entry name" value="crtI_fam"/>
    <property type="match status" value="1"/>
</dbReference>
<dbReference type="EMBL" id="PCGR01000003">
    <property type="protein sequence ID" value="PJK16316.1"/>
    <property type="molecule type" value="Genomic_DNA"/>
</dbReference>
<dbReference type="InterPro" id="IPR014105">
    <property type="entry name" value="Carotenoid/retinoid_OxRdtase"/>
</dbReference>
<gene>
    <name evidence="12" type="ORF">CQS04_10455</name>
</gene>
<proteinExistence type="inferred from homology"/>
<evidence type="ECO:0000256" key="3">
    <source>
        <dbReference type="ARBA" id="ARBA00023002"/>
    </source>
</evidence>
<dbReference type="GO" id="GO:0016117">
    <property type="term" value="P:carotenoid biosynthetic process"/>
    <property type="evidence" value="ECO:0007669"/>
    <property type="project" value="UniProtKB-KW"/>
</dbReference>
<comment type="cofactor">
    <cofactor evidence="1">
        <name>FAD</name>
        <dbReference type="ChEBI" id="CHEBI:57692"/>
    </cofactor>
</comment>
<keyword evidence="2 10" id="KW-0125">Carotenoid biosynthesis</keyword>
<evidence type="ECO:0000313" key="13">
    <source>
        <dbReference type="Proteomes" id="UP000228680"/>
    </source>
</evidence>
<reference evidence="12 13" key="1">
    <citation type="submission" date="2017-10" db="EMBL/GenBank/DDBJ databases">
        <title>Draft genome of Chryseomicrobium casticus sp. nov.</title>
        <authorList>
            <person name="Chakraborty R."/>
            <person name="Saha T."/>
        </authorList>
    </citation>
    <scope>NUCLEOTIDE SEQUENCE [LARGE SCALE GENOMIC DNA]</scope>
    <source>
        <strain evidence="12 13">ET03</strain>
    </source>
</reference>
<evidence type="ECO:0000256" key="2">
    <source>
        <dbReference type="ARBA" id="ARBA00022746"/>
    </source>
</evidence>
<comment type="catalytic activity">
    <reaction evidence="9">
        <text>all-trans-4,4'-diaponeurosporene + 2 AH2 + 2 O2 = 4,4'-diaponeurosporenal + 2 A + 3 H2O</text>
        <dbReference type="Rhea" id="RHEA:56104"/>
        <dbReference type="ChEBI" id="CHEBI:13193"/>
        <dbReference type="ChEBI" id="CHEBI:15377"/>
        <dbReference type="ChEBI" id="CHEBI:15379"/>
        <dbReference type="ChEBI" id="CHEBI:17499"/>
        <dbReference type="ChEBI" id="CHEBI:62743"/>
        <dbReference type="ChEBI" id="CHEBI:79065"/>
    </reaction>
</comment>
<dbReference type="Gene3D" id="3.50.50.60">
    <property type="entry name" value="FAD/NAD(P)-binding domain"/>
    <property type="match status" value="2"/>
</dbReference>
<evidence type="ECO:0000259" key="11">
    <source>
        <dbReference type="Pfam" id="PF01593"/>
    </source>
</evidence>
<evidence type="ECO:0000256" key="7">
    <source>
        <dbReference type="ARBA" id="ARBA00041900"/>
    </source>
</evidence>
<name>A0A2M9EYP0_9BACL</name>
<dbReference type="SUPFAM" id="SSF51905">
    <property type="entry name" value="FAD/NAD(P)-binding domain"/>
    <property type="match status" value="1"/>
</dbReference>
<dbReference type="AlphaFoldDB" id="A0A2M9EYP0"/>
<dbReference type="PANTHER" id="PTHR43734">
    <property type="entry name" value="PHYTOENE DESATURASE"/>
    <property type="match status" value="1"/>
</dbReference>
<evidence type="ECO:0000313" key="12">
    <source>
        <dbReference type="EMBL" id="PJK16316.1"/>
    </source>
</evidence>
<dbReference type="PANTHER" id="PTHR43734:SF7">
    <property type="entry name" value="4,4'-DIAPONEUROSPORENE OXYGENASE"/>
    <property type="match status" value="1"/>
</dbReference>
<keyword evidence="13" id="KW-1185">Reference proteome</keyword>
<evidence type="ECO:0000256" key="6">
    <source>
        <dbReference type="ARBA" id="ARBA00039159"/>
    </source>
</evidence>
<dbReference type="Proteomes" id="UP000228680">
    <property type="component" value="Unassembled WGS sequence"/>
</dbReference>
<comment type="pathway">
    <text evidence="4">Carotenoid biosynthesis; staphyloxanthin biosynthesis; staphyloxanthin from farnesyl diphosphate: step 3/5.</text>
</comment>
<feature type="domain" description="Amine oxidase" evidence="11">
    <location>
        <begin position="11"/>
        <end position="486"/>
    </location>
</feature>
<evidence type="ECO:0000256" key="1">
    <source>
        <dbReference type="ARBA" id="ARBA00001974"/>
    </source>
</evidence>
<dbReference type="RefSeq" id="WP_100354088.1">
    <property type="nucleotide sequence ID" value="NZ_PCGR01000003.1"/>
</dbReference>
<dbReference type="GO" id="GO:0016491">
    <property type="term" value="F:oxidoreductase activity"/>
    <property type="evidence" value="ECO:0007669"/>
    <property type="project" value="UniProtKB-KW"/>
</dbReference>
<accession>A0A2M9EYP0</accession>
<comment type="similarity">
    <text evidence="5">Belongs to the carotenoid/retinoid oxidoreductase family. CrtP subfamily.</text>
</comment>
<sequence>MKRIAIIGGGLGGLSTAITLANAGFEVDVFEKNAHIGGKLMPVQLQTYSFDFGPNTITMPHVFKQVIEQTGRSAADYFTLLPLKHHTTNRFADGSSFVFSKDSDFMVEQLEKVDPLGARNYSSFLKELSRLYELSERYFFPKTFRSWTDYLSPSLGMALTKVRPLESMDHFFRRYFSNEQLLQALGRYATYIGSSPYRAPATFSMIAYLELVQGVYTVKGGTVCIARAFHKVAKELGVRFHLQTPIDDVTIEQKRITALHSRGKHIWSGDEVVMNADLLKAYPELVDEADRPSFTNQHVEKIEPSISAFVILAGLSTRLKGLNHHTVYFSKDYHAEFEALFERGEFADDPTIYLCNSSVTDKERSPDGDNLFILVNAPPLAKNGSAPYDVNAYKEHIYNRLEEKGVPIRKHIRVERVIPPAEIAETFGAFRGALYGLSSHRKQDAFLRPRNKSKDLHNLYFVGGSTHPGGGSPMVTLSGMNVAEVLISKWKGRS</sequence>
<organism evidence="12 13">
    <name type="scientific">Chryseomicrobium excrementi</name>
    <dbReference type="NCBI Taxonomy" id="2041346"/>
    <lineage>
        <taxon>Bacteria</taxon>
        <taxon>Bacillati</taxon>
        <taxon>Bacillota</taxon>
        <taxon>Bacilli</taxon>
        <taxon>Bacillales</taxon>
        <taxon>Caryophanaceae</taxon>
        <taxon>Chryseomicrobium</taxon>
    </lineage>
</organism>
<comment type="caution">
    <text evidence="12">The sequence shown here is derived from an EMBL/GenBank/DDBJ whole genome shotgun (WGS) entry which is preliminary data.</text>
</comment>
<evidence type="ECO:0000256" key="5">
    <source>
        <dbReference type="ARBA" id="ARBA00038194"/>
    </source>
</evidence>
<evidence type="ECO:0000256" key="8">
    <source>
        <dbReference type="ARBA" id="ARBA00042619"/>
    </source>
</evidence>
<dbReference type="Pfam" id="PF01593">
    <property type="entry name" value="Amino_oxidase"/>
    <property type="match status" value="1"/>
</dbReference>
<evidence type="ECO:0000256" key="10">
    <source>
        <dbReference type="RuleBase" id="RU362075"/>
    </source>
</evidence>
<dbReference type="OrthoDB" id="9814556at2"/>
<keyword evidence="3 10" id="KW-0560">Oxidoreductase</keyword>
<dbReference type="InterPro" id="IPR002937">
    <property type="entry name" value="Amino_oxidase"/>
</dbReference>
<evidence type="ECO:0000256" key="9">
    <source>
        <dbReference type="ARBA" id="ARBA00048532"/>
    </source>
</evidence>
<dbReference type="InterPro" id="IPR036188">
    <property type="entry name" value="FAD/NAD-bd_sf"/>
</dbReference>
<protein>
    <recommendedName>
        <fullName evidence="6">4,4'-diaponeurosporene oxygenase</fullName>
    </recommendedName>
    <alternativeName>
        <fullName evidence="7">4,4'-diaponeurosporene oxidase</fullName>
    </alternativeName>
    <alternativeName>
        <fullName evidence="8">Carotenoid oxidase</fullName>
    </alternativeName>
</protein>
<dbReference type="PRINTS" id="PR00419">
    <property type="entry name" value="ADXRDTASE"/>
</dbReference>
<evidence type="ECO:0000256" key="4">
    <source>
        <dbReference type="ARBA" id="ARBA00037901"/>
    </source>
</evidence>